<keyword evidence="1" id="KW-0732">Signal</keyword>
<dbReference type="Gene3D" id="3.40.190.10">
    <property type="entry name" value="Periplasmic binding protein-like II"/>
    <property type="match status" value="2"/>
</dbReference>
<name>A0ABS1D726_9PROT</name>
<dbReference type="RefSeq" id="WP_200306575.1">
    <property type="nucleotide sequence ID" value="NZ_NRSG01000459.1"/>
</dbReference>
<dbReference type="PANTHER" id="PTHR35936:SF35">
    <property type="entry name" value="L-CYSTINE-BINDING PROTEIN TCYJ"/>
    <property type="match status" value="1"/>
</dbReference>
<dbReference type="SUPFAM" id="SSF53850">
    <property type="entry name" value="Periplasmic binding protein-like II"/>
    <property type="match status" value="1"/>
</dbReference>
<reference evidence="2 3" key="1">
    <citation type="journal article" date="2020" name="Microorganisms">
        <title>Osmotic Adaptation and Compatible Solute Biosynthesis of Phototrophic Bacteria as Revealed from Genome Analyses.</title>
        <authorList>
            <person name="Imhoff J.F."/>
            <person name="Rahn T."/>
            <person name="Kunzel S."/>
            <person name="Keller A."/>
            <person name="Neulinger S.C."/>
        </authorList>
    </citation>
    <scope>NUCLEOTIDE SEQUENCE [LARGE SCALE GENOMIC DNA]</scope>
    <source>
        <strain evidence="2 3">DSM 15382</strain>
    </source>
</reference>
<feature type="chain" id="PRO_5045835692" description="Solute-binding protein family 3/N-terminal domain-containing protein" evidence="1">
    <location>
        <begin position="23"/>
        <end position="267"/>
    </location>
</feature>
<feature type="signal peptide" evidence="1">
    <location>
        <begin position="1"/>
        <end position="22"/>
    </location>
</feature>
<dbReference type="EMBL" id="NRSG01000459">
    <property type="protein sequence ID" value="MBK1662135.1"/>
    <property type="molecule type" value="Genomic_DNA"/>
</dbReference>
<sequence length="267" mass="28994">MPLIGRRFLLSAVALPAMPALARGTPVQVMTSEFPPMTINDEARPGFVNHLLRDMLRMIGRDAQFVYQPWADTQRRAREESGRLITPLARTAAREPHYQWLVKVLDVDSTFGSLAGPLDLAAARQVRQVGVLRGALHQAHLQQNGFTNLAEFASLPELVAALLDRRIDAAFSNELDMRIYARQVNPGATLAFGPPVITLPIFIASGRDLGDLPVADLQAAFAALEQDGTMAKVYADYTGGLARRDVPAAPGAGRPGYRRVTGSGMAR</sequence>
<evidence type="ECO:0008006" key="4">
    <source>
        <dbReference type="Google" id="ProtNLM"/>
    </source>
</evidence>
<gene>
    <name evidence="2" type="ORF">CKO45_28520</name>
</gene>
<proteinExistence type="predicted"/>
<evidence type="ECO:0000313" key="3">
    <source>
        <dbReference type="Proteomes" id="UP000697995"/>
    </source>
</evidence>
<protein>
    <recommendedName>
        <fullName evidence="4">Solute-binding protein family 3/N-terminal domain-containing protein</fullName>
    </recommendedName>
</protein>
<evidence type="ECO:0000256" key="1">
    <source>
        <dbReference type="SAM" id="SignalP"/>
    </source>
</evidence>
<dbReference type="Proteomes" id="UP000697995">
    <property type="component" value="Unassembled WGS sequence"/>
</dbReference>
<keyword evidence="3" id="KW-1185">Reference proteome</keyword>
<accession>A0ABS1D726</accession>
<feature type="non-terminal residue" evidence="2">
    <location>
        <position position="267"/>
    </location>
</feature>
<comment type="caution">
    <text evidence="2">The sequence shown here is derived from an EMBL/GenBank/DDBJ whole genome shotgun (WGS) entry which is preliminary data.</text>
</comment>
<evidence type="ECO:0000313" key="2">
    <source>
        <dbReference type="EMBL" id="MBK1662135.1"/>
    </source>
</evidence>
<dbReference type="PANTHER" id="PTHR35936">
    <property type="entry name" value="MEMBRANE-BOUND LYTIC MUREIN TRANSGLYCOSYLASE F"/>
    <property type="match status" value="1"/>
</dbReference>
<organism evidence="2 3">
    <name type="scientific">Paracraurococcus ruber</name>
    <dbReference type="NCBI Taxonomy" id="77675"/>
    <lineage>
        <taxon>Bacteria</taxon>
        <taxon>Pseudomonadati</taxon>
        <taxon>Pseudomonadota</taxon>
        <taxon>Alphaproteobacteria</taxon>
        <taxon>Acetobacterales</taxon>
        <taxon>Roseomonadaceae</taxon>
        <taxon>Paracraurococcus</taxon>
    </lineage>
</organism>